<organism evidence="4 5">
    <name type="scientific">Leuconostoc litchii</name>
    <dbReference type="NCBI Taxonomy" id="1981069"/>
    <lineage>
        <taxon>Bacteria</taxon>
        <taxon>Bacillati</taxon>
        <taxon>Bacillota</taxon>
        <taxon>Bacilli</taxon>
        <taxon>Lactobacillales</taxon>
        <taxon>Lactobacillaceae</taxon>
        <taxon>Leuconostoc</taxon>
    </lineage>
</organism>
<dbReference type="OrthoDB" id="9798454at2"/>
<proteinExistence type="inferred from homology"/>
<dbReference type="GO" id="GO:0005829">
    <property type="term" value="C:cytosol"/>
    <property type="evidence" value="ECO:0007669"/>
    <property type="project" value="TreeGrafter"/>
</dbReference>
<name>A0A6P2CPL2_9LACO</name>
<dbReference type="EMBL" id="SDGY01000001">
    <property type="protein sequence ID" value="TYC47052.1"/>
    <property type="molecule type" value="Genomic_DNA"/>
</dbReference>
<dbReference type="GO" id="GO:0003955">
    <property type="term" value="F:NAD(P)H dehydrogenase (quinone) activity"/>
    <property type="evidence" value="ECO:0007669"/>
    <property type="project" value="TreeGrafter"/>
</dbReference>
<evidence type="ECO:0000256" key="2">
    <source>
        <dbReference type="ARBA" id="ARBA00023002"/>
    </source>
</evidence>
<dbReference type="Proteomes" id="UP000442244">
    <property type="component" value="Unassembled WGS sequence"/>
</dbReference>
<gene>
    <name evidence="4" type="ORF">ESZ47_02665</name>
</gene>
<comment type="similarity">
    <text evidence="1">Belongs to the NAD(P)H dehydrogenase (quinone) family.</text>
</comment>
<evidence type="ECO:0000259" key="3">
    <source>
        <dbReference type="Pfam" id="PF02525"/>
    </source>
</evidence>
<comment type="caution">
    <text evidence="4">The sequence shown here is derived from an EMBL/GenBank/DDBJ whole genome shotgun (WGS) entry which is preliminary data.</text>
</comment>
<reference evidence="4 5" key="1">
    <citation type="submission" date="2019-01" db="EMBL/GenBank/DDBJ databases">
        <title>Leuconostoc litchii sp. nov., a novel lactic acid bacterium isolated from lychee.</title>
        <authorList>
            <person name="Wang L.-T."/>
        </authorList>
    </citation>
    <scope>NUCLEOTIDE SEQUENCE [LARGE SCALE GENOMIC DNA]</scope>
    <source>
        <strain evidence="4 5">MB7</strain>
    </source>
</reference>
<dbReference type="Gene3D" id="3.40.50.360">
    <property type="match status" value="1"/>
</dbReference>
<dbReference type="InterPro" id="IPR029039">
    <property type="entry name" value="Flavoprotein-like_sf"/>
</dbReference>
<dbReference type="Pfam" id="PF02525">
    <property type="entry name" value="Flavodoxin_2"/>
    <property type="match status" value="1"/>
</dbReference>
<sequence length="193" mass="22931">MKILIIYTYPHHDSLNGSILSVILKNLNNNYDIKVIDLYKDKFNPVLYFDKQNKRRELFLANETKKYREAISWSDHLIFIFPIWWSSMPAILKGFIDKIFVQQFAYAYQKNKIMPNKLLRGRTASIIVTHDTPWFLAKYIQKDYGKVLKRQILENMCGIKVTHFISFSNTRKSSLKQRSVFLNKISLFARNIK</sequence>
<dbReference type="SUPFAM" id="SSF52218">
    <property type="entry name" value="Flavoproteins"/>
    <property type="match status" value="1"/>
</dbReference>
<evidence type="ECO:0000313" key="4">
    <source>
        <dbReference type="EMBL" id="TYC47052.1"/>
    </source>
</evidence>
<dbReference type="AlphaFoldDB" id="A0A6P2CPL2"/>
<keyword evidence="2" id="KW-0560">Oxidoreductase</keyword>
<protein>
    <submittedName>
        <fullName evidence="4">Flavodoxin family protein</fullName>
    </submittedName>
</protein>
<dbReference type="InterPro" id="IPR051545">
    <property type="entry name" value="NAD(P)H_dehydrogenase_qn"/>
</dbReference>
<feature type="domain" description="Flavodoxin-like fold" evidence="3">
    <location>
        <begin position="1"/>
        <end position="173"/>
    </location>
</feature>
<dbReference type="PANTHER" id="PTHR10204:SF34">
    <property type="entry name" value="NAD(P)H DEHYDROGENASE [QUINONE] 1 ISOFORM 1"/>
    <property type="match status" value="1"/>
</dbReference>
<keyword evidence="5" id="KW-1185">Reference proteome</keyword>
<dbReference type="InterPro" id="IPR003680">
    <property type="entry name" value="Flavodoxin_fold"/>
</dbReference>
<dbReference type="RefSeq" id="WP_148604488.1">
    <property type="nucleotide sequence ID" value="NZ_BSUV01000001.1"/>
</dbReference>
<evidence type="ECO:0000256" key="1">
    <source>
        <dbReference type="ARBA" id="ARBA00006252"/>
    </source>
</evidence>
<accession>A0A6P2CPL2</accession>
<dbReference type="PANTHER" id="PTHR10204">
    <property type="entry name" value="NAD P H OXIDOREDUCTASE-RELATED"/>
    <property type="match status" value="1"/>
</dbReference>
<evidence type="ECO:0000313" key="5">
    <source>
        <dbReference type="Proteomes" id="UP000442244"/>
    </source>
</evidence>